<dbReference type="InterPro" id="IPR030388">
    <property type="entry name" value="G_ERA_dom"/>
</dbReference>
<keyword evidence="3 6" id="KW-0547">Nucleotide-binding</keyword>
<dbReference type="EMBL" id="JBDJPC010000006">
    <property type="protein sequence ID" value="KAL1497713.1"/>
    <property type="molecule type" value="Genomic_DNA"/>
</dbReference>
<keyword evidence="4 6" id="KW-0342">GTP-binding</keyword>
<dbReference type="Gene3D" id="3.40.50.300">
    <property type="entry name" value="P-loop containing nucleotide triphosphate hydrolases"/>
    <property type="match status" value="1"/>
</dbReference>
<evidence type="ECO:0000256" key="1">
    <source>
        <dbReference type="ARBA" id="ARBA00007921"/>
    </source>
</evidence>
<dbReference type="PROSITE" id="PS51713">
    <property type="entry name" value="G_ERA"/>
    <property type="match status" value="1"/>
</dbReference>
<dbReference type="GO" id="GO:0005525">
    <property type="term" value="F:GTP binding"/>
    <property type="evidence" value="ECO:0007669"/>
    <property type="project" value="UniProtKB-UniRule"/>
</dbReference>
<dbReference type="InterPro" id="IPR005225">
    <property type="entry name" value="Small_GTP-bd"/>
</dbReference>
<evidence type="ECO:0000313" key="8">
    <source>
        <dbReference type="EMBL" id="KAL1497713.1"/>
    </source>
</evidence>
<dbReference type="InterPro" id="IPR027417">
    <property type="entry name" value="P-loop_NTPase"/>
</dbReference>
<dbReference type="PANTHER" id="PTHR42698">
    <property type="entry name" value="GTPASE ERA"/>
    <property type="match status" value="1"/>
</dbReference>
<evidence type="ECO:0000256" key="4">
    <source>
        <dbReference type="ARBA" id="ARBA00023134"/>
    </source>
</evidence>
<dbReference type="CDD" id="cd04163">
    <property type="entry name" value="Era"/>
    <property type="match status" value="1"/>
</dbReference>
<protein>
    <recommendedName>
        <fullName evidence="2">GTPase Era, mitochondrial</fullName>
    </recommendedName>
    <alternativeName>
        <fullName evidence="5">ERA-like protein 1</fullName>
    </alternativeName>
</protein>
<feature type="region of interest" description="G1" evidence="6">
    <location>
        <begin position="57"/>
        <end position="64"/>
    </location>
</feature>
<feature type="domain" description="Era-type G" evidence="7">
    <location>
        <begin position="49"/>
        <end position="250"/>
    </location>
</feature>
<feature type="region of interest" description="G2" evidence="6">
    <location>
        <begin position="83"/>
        <end position="87"/>
    </location>
</feature>
<dbReference type="PANTHER" id="PTHR42698:SF1">
    <property type="entry name" value="GTPASE ERA, MITOCHONDRIAL"/>
    <property type="match status" value="1"/>
</dbReference>
<evidence type="ECO:0000313" key="9">
    <source>
        <dbReference type="Proteomes" id="UP001566132"/>
    </source>
</evidence>
<evidence type="ECO:0000256" key="5">
    <source>
        <dbReference type="ARBA" id="ARBA00030975"/>
    </source>
</evidence>
<feature type="region of interest" description="G4" evidence="6">
    <location>
        <begin position="173"/>
        <end position="176"/>
    </location>
</feature>
<evidence type="ECO:0000256" key="2">
    <source>
        <dbReference type="ARBA" id="ARBA00019149"/>
    </source>
</evidence>
<comment type="similarity">
    <text evidence="1 6">Belongs to the TRAFAC class TrmE-Era-EngA-EngB-Septin-like GTPase superfamily. Era GTPase family.</text>
</comment>
<evidence type="ECO:0000256" key="3">
    <source>
        <dbReference type="ARBA" id="ARBA00022741"/>
    </source>
</evidence>
<name>A0ABD1EPR2_HYPHA</name>
<dbReference type="NCBIfam" id="TIGR00231">
    <property type="entry name" value="small_GTP"/>
    <property type="match status" value="1"/>
</dbReference>
<dbReference type="SUPFAM" id="SSF52540">
    <property type="entry name" value="P-loop containing nucleoside triphosphate hydrolases"/>
    <property type="match status" value="1"/>
</dbReference>
<dbReference type="Pfam" id="PF01926">
    <property type="entry name" value="MMR_HSR1"/>
    <property type="match status" value="1"/>
</dbReference>
<comment type="caution">
    <text evidence="8">The sequence shown here is derived from an EMBL/GenBank/DDBJ whole genome shotgun (WGS) entry which is preliminary data.</text>
</comment>
<dbReference type="InterPro" id="IPR015946">
    <property type="entry name" value="KH_dom-like_a/b"/>
</dbReference>
<organism evidence="8 9">
    <name type="scientific">Hypothenemus hampei</name>
    <name type="common">Coffee berry borer</name>
    <dbReference type="NCBI Taxonomy" id="57062"/>
    <lineage>
        <taxon>Eukaryota</taxon>
        <taxon>Metazoa</taxon>
        <taxon>Ecdysozoa</taxon>
        <taxon>Arthropoda</taxon>
        <taxon>Hexapoda</taxon>
        <taxon>Insecta</taxon>
        <taxon>Pterygota</taxon>
        <taxon>Neoptera</taxon>
        <taxon>Endopterygota</taxon>
        <taxon>Coleoptera</taxon>
        <taxon>Polyphaga</taxon>
        <taxon>Cucujiformia</taxon>
        <taxon>Curculionidae</taxon>
        <taxon>Scolytinae</taxon>
        <taxon>Hypothenemus</taxon>
    </lineage>
</organism>
<keyword evidence="9" id="KW-1185">Reference proteome</keyword>
<dbReference type="AlphaFoldDB" id="A0ABD1EPR2"/>
<dbReference type="FunFam" id="3.40.50.300:FF:002220">
    <property type="entry name" value="GTPase Era, mitochondrial"/>
    <property type="match status" value="1"/>
</dbReference>
<reference evidence="8 9" key="1">
    <citation type="submission" date="2024-05" db="EMBL/GenBank/DDBJ databases">
        <title>Genetic variation in Jamaican populations of the coffee berry borer (Hypothenemus hampei).</title>
        <authorList>
            <person name="Errbii M."/>
            <person name="Myrie A."/>
        </authorList>
    </citation>
    <scope>NUCLEOTIDE SEQUENCE [LARGE SCALE GENOMIC DNA]</scope>
    <source>
        <strain evidence="8">JA-Hopewell-2020-01-JO</strain>
        <tissue evidence="8">Whole body</tissue>
    </source>
</reference>
<accession>A0ABD1EPR2</accession>
<dbReference type="InterPro" id="IPR009019">
    <property type="entry name" value="KH_sf_prok-type"/>
</dbReference>
<dbReference type="Proteomes" id="UP001566132">
    <property type="component" value="Unassembled WGS sequence"/>
</dbReference>
<proteinExistence type="inferred from homology"/>
<dbReference type="InterPro" id="IPR005662">
    <property type="entry name" value="GTPase_Era-like"/>
</dbReference>
<feature type="region of interest" description="G5" evidence="6">
    <location>
        <begin position="228"/>
        <end position="230"/>
    </location>
</feature>
<feature type="region of interest" description="G3" evidence="6">
    <location>
        <begin position="104"/>
        <end position="107"/>
    </location>
</feature>
<dbReference type="SUPFAM" id="SSF54814">
    <property type="entry name" value="Prokaryotic type KH domain (KH-domain type II)"/>
    <property type="match status" value="1"/>
</dbReference>
<dbReference type="Gene3D" id="3.30.300.20">
    <property type="match status" value="1"/>
</dbReference>
<dbReference type="PRINTS" id="PR00326">
    <property type="entry name" value="GTP1OBG"/>
</dbReference>
<gene>
    <name evidence="8" type="ORF">ABEB36_008625</name>
</gene>
<evidence type="ECO:0000256" key="6">
    <source>
        <dbReference type="PROSITE-ProRule" id="PRU01050"/>
    </source>
</evidence>
<dbReference type="InterPro" id="IPR006073">
    <property type="entry name" value="GTP-bd"/>
</dbReference>
<sequence length="362" mass="41198">MLSQRSFRFVFTKLKILEPQNARNRSTFYCNTDERNYNKLKVIDDPETRLLKVGIIGVPNSGKSTLINYLMDRKTCPTSSKVHTTRSKSMAVFTEGDSQVVFLDTPGLVNENEKHKYKLGNTFLQDPKNGLNDADIIGVVHDVSNNYTRERLDIKIIHILEYHNHKPSFLILNKIDLLKSKRKLLDITRLITDNCIDGKPIPTSSPKRGANKNKEIRGWPYFKDIFMVSALIGDGLHDLKSYLMRNAKPAKWEFSKEVWTDQTAESLIQKLVQAKLLDFLPQEIPYLLKAEIELLDVNEEGTITTSVVIKSPSLRISKLVAGAGDGRLRQIIQSAQDDLQNAFKTYVRLRIILDPSPNTVLS</sequence>
<evidence type="ECO:0000259" key="7">
    <source>
        <dbReference type="PROSITE" id="PS51713"/>
    </source>
</evidence>